<accession>A0A1F5UPA2</accession>
<dbReference type="GO" id="GO:0043138">
    <property type="term" value="F:3'-5' DNA helicase activity"/>
    <property type="evidence" value="ECO:0007669"/>
    <property type="project" value="UniProtKB-EC"/>
</dbReference>
<evidence type="ECO:0000313" key="14">
    <source>
        <dbReference type="EMBL" id="OGF52987.1"/>
    </source>
</evidence>
<evidence type="ECO:0000256" key="8">
    <source>
        <dbReference type="ARBA" id="ARBA00034617"/>
    </source>
</evidence>
<comment type="similarity">
    <text evidence="1">Belongs to the helicase family. UvrD subfamily.</text>
</comment>
<evidence type="ECO:0000256" key="1">
    <source>
        <dbReference type="ARBA" id="ARBA00009922"/>
    </source>
</evidence>
<protein>
    <recommendedName>
        <fullName evidence="9">DNA 3'-5' helicase</fullName>
        <ecNumber evidence="9">5.6.2.4</ecNumber>
    </recommendedName>
</protein>
<dbReference type="InterPro" id="IPR013986">
    <property type="entry name" value="DExx_box_DNA_helicase_dom_sf"/>
</dbReference>
<keyword evidence="3 11" id="KW-0378">Hydrolase</keyword>
<dbReference type="STRING" id="1817864.A2Z21_08465"/>
<dbReference type="EMBL" id="MFGX01000122">
    <property type="protein sequence ID" value="OGF52987.1"/>
    <property type="molecule type" value="Genomic_DNA"/>
</dbReference>
<comment type="catalytic activity">
    <reaction evidence="10">
        <text>ATP + H2O = ADP + phosphate + H(+)</text>
        <dbReference type="Rhea" id="RHEA:13065"/>
        <dbReference type="ChEBI" id="CHEBI:15377"/>
        <dbReference type="ChEBI" id="CHEBI:15378"/>
        <dbReference type="ChEBI" id="CHEBI:30616"/>
        <dbReference type="ChEBI" id="CHEBI:43474"/>
        <dbReference type="ChEBI" id="CHEBI:456216"/>
        <dbReference type="EC" id="5.6.2.4"/>
    </reaction>
</comment>
<evidence type="ECO:0000256" key="4">
    <source>
        <dbReference type="ARBA" id="ARBA00022806"/>
    </source>
</evidence>
<dbReference type="PANTHER" id="PTHR11070">
    <property type="entry name" value="UVRD / RECB / PCRA DNA HELICASE FAMILY MEMBER"/>
    <property type="match status" value="1"/>
</dbReference>
<name>A0A1F5UPA2_FRAXR</name>
<evidence type="ECO:0000259" key="12">
    <source>
        <dbReference type="PROSITE" id="PS51198"/>
    </source>
</evidence>
<dbReference type="PANTHER" id="PTHR11070:SF2">
    <property type="entry name" value="ATP-DEPENDENT DNA HELICASE SRS2"/>
    <property type="match status" value="1"/>
</dbReference>
<evidence type="ECO:0000256" key="6">
    <source>
        <dbReference type="ARBA" id="ARBA00023125"/>
    </source>
</evidence>
<evidence type="ECO:0000256" key="5">
    <source>
        <dbReference type="ARBA" id="ARBA00022840"/>
    </source>
</evidence>
<evidence type="ECO:0000256" key="2">
    <source>
        <dbReference type="ARBA" id="ARBA00022741"/>
    </source>
</evidence>
<evidence type="ECO:0000256" key="3">
    <source>
        <dbReference type="ARBA" id="ARBA00022801"/>
    </source>
</evidence>
<dbReference type="SUPFAM" id="SSF52540">
    <property type="entry name" value="P-loop containing nucleoside triphosphate hydrolases"/>
    <property type="match status" value="1"/>
</dbReference>
<dbReference type="AlphaFoldDB" id="A0A1F5UPA2"/>
<dbReference type="Gene3D" id="3.40.50.300">
    <property type="entry name" value="P-loop containing nucleotide triphosphate hydrolases"/>
    <property type="match status" value="2"/>
</dbReference>
<dbReference type="GO" id="GO:0003677">
    <property type="term" value="F:DNA binding"/>
    <property type="evidence" value="ECO:0007669"/>
    <property type="project" value="UniProtKB-KW"/>
</dbReference>
<dbReference type="PROSITE" id="PS51198">
    <property type="entry name" value="UVRD_HELICASE_ATP_BIND"/>
    <property type="match status" value="1"/>
</dbReference>
<dbReference type="InterPro" id="IPR014017">
    <property type="entry name" value="DNA_helicase_UvrD-like_C"/>
</dbReference>
<dbReference type="Pfam" id="PF00580">
    <property type="entry name" value="UvrD-helicase"/>
    <property type="match status" value="1"/>
</dbReference>
<keyword evidence="6" id="KW-0238">DNA-binding</keyword>
<evidence type="ECO:0000256" key="10">
    <source>
        <dbReference type="ARBA" id="ARBA00048988"/>
    </source>
</evidence>
<organism evidence="14 15">
    <name type="scientific">Fraserbacteria sp. (strain RBG_16_55_9)</name>
    <dbReference type="NCBI Taxonomy" id="1817864"/>
    <lineage>
        <taxon>Bacteria</taxon>
        <taxon>Candidatus Fraseribacteriota</taxon>
    </lineage>
</organism>
<dbReference type="FunFam" id="1.10.486.10:FF:000003">
    <property type="entry name" value="ATP-dependent DNA helicase"/>
    <property type="match status" value="1"/>
</dbReference>
<keyword evidence="4 11" id="KW-0347">Helicase</keyword>
<dbReference type="Gene3D" id="1.10.486.10">
    <property type="entry name" value="PCRA, domain 4"/>
    <property type="match status" value="1"/>
</dbReference>
<dbReference type="CDD" id="cd17932">
    <property type="entry name" value="DEXQc_UvrD"/>
    <property type="match status" value="1"/>
</dbReference>
<sequence>MILAGPGSGKTKVITHRIAYLLEQGISSQSILGVTFTNKAANEMRSRVETLLDSEHPLPWIHTFHATCARILRAHISCLSPRYSSYFSILDEGDQHEVITQALKDLDVDSDEVSPGMCAAVIDRAKDELVGPEDFKEKYAGKLDSFILEVVARVYRRYQEILETSNALDFGDLLRLAVQLLHQHLDILNHYRERFQYLLVDEYQDINHAQYVFARTLAERSGNIAVVGDEDQAIFSWRGSDPSYILRFERDFPRARVIELRRHYRWPHGDRIFKAARHLIVNNTLRVKSKDWAELQGQGEPIRLCMARDEIDEAQAVAQEISHLWQVGRMDLTQIAVLYRVNTLSRVLEEALIRERIPYEIVRGLRFYERREVKDLLAYLKFLSNPDDEISLLRSLARPKRGLGETSLGKLKRIAAQEKLPLWRAMKKVSQQPEGSLKGQQTQSLGEFVSLMEELQELARSLPPSELAQAVLERTGYLSELWKSPEGEERWGNIRELLGQMKEYERTGGGDLAGFLEQIALLSDIDRYSGEEGRVALMTLHASKGLEFDCVFIIGLEENLLPHSRSVAEEMLEEERRLLYVGMTRARRRLYLSFAHQRSLYGSVALNAPSRFLSELPSEDLAMVEVVGE</sequence>
<evidence type="ECO:0000256" key="11">
    <source>
        <dbReference type="PROSITE-ProRule" id="PRU00560"/>
    </source>
</evidence>
<keyword evidence="5 11" id="KW-0067">ATP-binding</keyword>
<dbReference type="GO" id="GO:0005829">
    <property type="term" value="C:cytosol"/>
    <property type="evidence" value="ECO:0007669"/>
    <property type="project" value="TreeGrafter"/>
</dbReference>
<dbReference type="Pfam" id="PF13361">
    <property type="entry name" value="UvrD_C"/>
    <property type="match status" value="1"/>
</dbReference>
<evidence type="ECO:0000256" key="9">
    <source>
        <dbReference type="ARBA" id="ARBA00034808"/>
    </source>
</evidence>
<feature type="domain" description="UvrD-like helicase ATP-binding" evidence="12">
    <location>
        <begin position="1"/>
        <end position="267"/>
    </location>
</feature>
<dbReference type="GO" id="GO:0016887">
    <property type="term" value="F:ATP hydrolysis activity"/>
    <property type="evidence" value="ECO:0007669"/>
    <property type="project" value="RHEA"/>
</dbReference>
<gene>
    <name evidence="14" type="ORF">A2Z21_08465</name>
</gene>
<dbReference type="GO" id="GO:0000725">
    <property type="term" value="P:recombinational repair"/>
    <property type="evidence" value="ECO:0007669"/>
    <property type="project" value="TreeGrafter"/>
</dbReference>
<dbReference type="Proteomes" id="UP000179157">
    <property type="component" value="Unassembled WGS sequence"/>
</dbReference>
<reference evidence="14 15" key="1">
    <citation type="journal article" date="2016" name="Nat. Commun.">
        <title>Thousands of microbial genomes shed light on interconnected biogeochemical processes in an aquifer system.</title>
        <authorList>
            <person name="Anantharaman K."/>
            <person name="Brown C.T."/>
            <person name="Hug L.A."/>
            <person name="Sharon I."/>
            <person name="Castelle C.J."/>
            <person name="Probst A.J."/>
            <person name="Thomas B.C."/>
            <person name="Singh A."/>
            <person name="Wilkins M.J."/>
            <person name="Karaoz U."/>
            <person name="Brodie E.L."/>
            <person name="Williams K.H."/>
            <person name="Hubbard S.S."/>
            <person name="Banfield J.F."/>
        </authorList>
    </citation>
    <scope>NUCLEOTIDE SEQUENCE [LARGE SCALE GENOMIC DNA]</scope>
    <source>
        <strain evidence="15">RBG_16_55_9</strain>
    </source>
</reference>
<feature type="binding site" evidence="11">
    <location>
        <begin position="4"/>
        <end position="11"/>
    </location>
    <ligand>
        <name>ATP</name>
        <dbReference type="ChEBI" id="CHEBI:30616"/>
    </ligand>
</feature>
<feature type="domain" description="UvrD-like helicase C-terminal" evidence="13">
    <location>
        <begin position="270"/>
        <end position="545"/>
    </location>
</feature>
<evidence type="ECO:0000313" key="15">
    <source>
        <dbReference type="Proteomes" id="UP000179157"/>
    </source>
</evidence>
<evidence type="ECO:0000256" key="7">
    <source>
        <dbReference type="ARBA" id="ARBA00023235"/>
    </source>
</evidence>
<evidence type="ECO:0000259" key="13">
    <source>
        <dbReference type="PROSITE" id="PS51217"/>
    </source>
</evidence>
<proteinExistence type="inferred from homology"/>
<comment type="catalytic activity">
    <reaction evidence="8">
        <text>Couples ATP hydrolysis with the unwinding of duplex DNA by translocating in the 3'-5' direction.</text>
        <dbReference type="EC" id="5.6.2.4"/>
    </reaction>
</comment>
<keyword evidence="2 11" id="KW-0547">Nucleotide-binding</keyword>
<keyword evidence="7" id="KW-0413">Isomerase</keyword>
<dbReference type="EC" id="5.6.2.4" evidence="9"/>
<dbReference type="InterPro" id="IPR014016">
    <property type="entry name" value="UvrD-like_ATP-bd"/>
</dbReference>
<dbReference type="Gene3D" id="1.10.10.160">
    <property type="match status" value="1"/>
</dbReference>
<dbReference type="InterPro" id="IPR027417">
    <property type="entry name" value="P-loop_NTPase"/>
</dbReference>
<comment type="caution">
    <text evidence="14">The sequence shown here is derived from an EMBL/GenBank/DDBJ whole genome shotgun (WGS) entry which is preliminary data.</text>
</comment>
<dbReference type="PROSITE" id="PS51217">
    <property type="entry name" value="UVRD_HELICASE_CTER"/>
    <property type="match status" value="1"/>
</dbReference>
<dbReference type="InterPro" id="IPR000212">
    <property type="entry name" value="DNA_helicase_UvrD/REP"/>
</dbReference>
<dbReference type="GO" id="GO:0005524">
    <property type="term" value="F:ATP binding"/>
    <property type="evidence" value="ECO:0007669"/>
    <property type="project" value="UniProtKB-UniRule"/>
</dbReference>